<dbReference type="EMBL" id="JBFOLK010000007">
    <property type="protein sequence ID" value="KAL2497336.1"/>
    <property type="molecule type" value="Genomic_DNA"/>
</dbReference>
<comment type="caution">
    <text evidence="1">The sequence shown here is derived from an EMBL/GenBank/DDBJ whole genome shotgun (WGS) entry which is preliminary data.</text>
</comment>
<dbReference type="AlphaFoldDB" id="A0ABD1S9J3"/>
<name>A0ABD1S9J3_9LAMI</name>
<keyword evidence="2" id="KW-1185">Reference proteome</keyword>
<gene>
    <name evidence="1" type="ORF">Adt_22886</name>
</gene>
<reference evidence="2" key="1">
    <citation type="submission" date="2024-07" db="EMBL/GenBank/DDBJ databases">
        <title>Two chromosome-level genome assemblies of Korean endemic species Abeliophyllum distichum and Forsythia ovata (Oleaceae).</title>
        <authorList>
            <person name="Jang H."/>
        </authorList>
    </citation>
    <scope>NUCLEOTIDE SEQUENCE [LARGE SCALE GENOMIC DNA]</scope>
</reference>
<accession>A0ABD1S9J3</accession>
<protein>
    <submittedName>
        <fullName evidence="1">Uncharacterized protein</fullName>
    </submittedName>
</protein>
<dbReference type="Proteomes" id="UP001604336">
    <property type="component" value="Unassembled WGS sequence"/>
</dbReference>
<organism evidence="1 2">
    <name type="scientific">Abeliophyllum distichum</name>
    <dbReference type="NCBI Taxonomy" id="126358"/>
    <lineage>
        <taxon>Eukaryota</taxon>
        <taxon>Viridiplantae</taxon>
        <taxon>Streptophyta</taxon>
        <taxon>Embryophyta</taxon>
        <taxon>Tracheophyta</taxon>
        <taxon>Spermatophyta</taxon>
        <taxon>Magnoliopsida</taxon>
        <taxon>eudicotyledons</taxon>
        <taxon>Gunneridae</taxon>
        <taxon>Pentapetalae</taxon>
        <taxon>asterids</taxon>
        <taxon>lamiids</taxon>
        <taxon>Lamiales</taxon>
        <taxon>Oleaceae</taxon>
        <taxon>Forsythieae</taxon>
        <taxon>Abeliophyllum</taxon>
    </lineage>
</organism>
<evidence type="ECO:0000313" key="2">
    <source>
        <dbReference type="Proteomes" id="UP001604336"/>
    </source>
</evidence>
<evidence type="ECO:0000313" key="1">
    <source>
        <dbReference type="EMBL" id="KAL2497336.1"/>
    </source>
</evidence>
<proteinExistence type="predicted"/>
<sequence length="101" mass="11546">MPQIVTNNYLLANKFKNKEYDENITEENEEVAYTLEYGEGTSAENQFTQGNDEEDDGMTGIEKAIDLEVEQRVMEILYNSLLKQLYQEGNPVVDLLGELFG</sequence>